<feature type="domain" description="UPF0033" evidence="1">
    <location>
        <begin position="9"/>
        <end position="78"/>
    </location>
</feature>
<dbReference type="AlphaFoldDB" id="A0A9Q2IUW1"/>
<dbReference type="SUPFAM" id="SSF64307">
    <property type="entry name" value="SirA-like"/>
    <property type="match status" value="1"/>
</dbReference>
<evidence type="ECO:0000259" key="1">
    <source>
        <dbReference type="Pfam" id="PF01206"/>
    </source>
</evidence>
<dbReference type="EMBL" id="JABCQN010000002">
    <property type="protein sequence ID" value="MBF0870287.1"/>
    <property type="molecule type" value="Genomic_DNA"/>
</dbReference>
<dbReference type="InterPro" id="IPR001455">
    <property type="entry name" value="TusA-like"/>
</dbReference>
<dbReference type="RefSeq" id="WP_194257643.1">
    <property type="nucleotide sequence ID" value="NZ_JABCQN010000002.1"/>
</dbReference>
<sequence>MTEYEIFSLDIRDKRCPMTTVYVRTRLDAMTSGQKLKVLLKGEEPKRNVSTAVRALGHQIIDETHVQEDSGFYCLLIVKS</sequence>
<reference evidence="2" key="2">
    <citation type="submission" date="2020-11" db="EMBL/GenBank/DDBJ databases">
        <title>Description of novel Gluconobacter species.</title>
        <authorList>
            <person name="Cleenwerck I."/>
            <person name="Cnockaert M."/>
            <person name="Borremans W."/>
            <person name="Wieme A.D."/>
            <person name="De Vuyst L."/>
            <person name="Vandamme P."/>
        </authorList>
    </citation>
    <scope>NUCLEOTIDE SEQUENCE</scope>
    <source>
        <strain evidence="2">R71697</strain>
    </source>
</reference>
<evidence type="ECO:0000313" key="2">
    <source>
        <dbReference type="EMBL" id="MBF0870287.1"/>
    </source>
</evidence>
<dbReference type="InterPro" id="IPR036868">
    <property type="entry name" value="TusA-like_sf"/>
</dbReference>
<dbReference type="GeneID" id="81474115"/>
<proteinExistence type="predicted"/>
<dbReference type="Proteomes" id="UP000661006">
    <property type="component" value="Unassembled WGS sequence"/>
</dbReference>
<dbReference type="Pfam" id="PF01206">
    <property type="entry name" value="TusA"/>
    <property type="match status" value="1"/>
</dbReference>
<accession>A0A9Q2IUW1</accession>
<protein>
    <submittedName>
        <fullName evidence="2">Sulfurtransferase TusA family protein</fullName>
    </submittedName>
</protein>
<name>A0A9Q2IUW1_GLUJA</name>
<comment type="caution">
    <text evidence="2">The sequence shown here is derived from an EMBL/GenBank/DDBJ whole genome shotgun (WGS) entry which is preliminary data.</text>
</comment>
<gene>
    <name evidence="2" type="ORF">HKD32_05355</name>
</gene>
<dbReference type="CDD" id="cd00291">
    <property type="entry name" value="SirA_YedF_YeeD"/>
    <property type="match status" value="1"/>
</dbReference>
<dbReference type="Gene3D" id="3.30.110.40">
    <property type="entry name" value="TusA-like domain"/>
    <property type="match status" value="1"/>
</dbReference>
<organism evidence="2 3">
    <name type="scientific">Gluconobacter japonicus</name>
    <dbReference type="NCBI Taxonomy" id="376620"/>
    <lineage>
        <taxon>Bacteria</taxon>
        <taxon>Pseudomonadati</taxon>
        <taxon>Pseudomonadota</taxon>
        <taxon>Alphaproteobacteria</taxon>
        <taxon>Acetobacterales</taxon>
        <taxon>Acetobacteraceae</taxon>
        <taxon>Gluconobacter</taxon>
    </lineage>
</organism>
<reference evidence="2" key="1">
    <citation type="submission" date="2020-04" db="EMBL/GenBank/DDBJ databases">
        <authorList>
            <person name="Sombolestani A."/>
        </authorList>
    </citation>
    <scope>NUCLEOTIDE SEQUENCE</scope>
    <source>
        <strain evidence="2">R71697</strain>
    </source>
</reference>
<evidence type="ECO:0000313" key="3">
    <source>
        <dbReference type="Proteomes" id="UP000661006"/>
    </source>
</evidence>